<organism evidence="5 6">
    <name type="scientific">Euhalothece natronophila Z-M001</name>
    <dbReference type="NCBI Taxonomy" id="522448"/>
    <lineage>
        <taxon>Bacteria</taxon>
        <taxon>Bacillati</taxon>
        <taxon>Cyanobacteriota</taxon>
        <taxon>Cyanophyceae</taxon>
        <taxon>Oscillatoriophycideae</taxon>
        <taxon>Chroococcales</taxon>
        <taxon>Halothecacae</taxon>
        <taxon>Halothece cluster</taxon>
        <taxon>Euhalothece</taxon>
    </lineage>
</organism>
<dbReference type="Proteomes" id="UP000318453">
    <property type="component" value="Chromosome"/>
</dbReference>
<keyword evidence="6" id="KW-1185">Reference proteome</keyword>
<dbReference type="PANTHER" id="PTHR43420">
    <property type="entry name" value="ACETYLTRANSFERASE"/>
    <property type="match status" value="1"/>
</dbReference>
<evidence type="ECO:0000256" key="3">
    <source>
        <dbReference type="SAM" id="Phobius"/>
    </source>
</evidence>
<dbReference type="InterPro" id="IPR000182">
    <property type="entry name" value="GNAT_dom"/>
</dbReference>
<feature type="transmembrane region" description="Helical" evidence="3">
    <location>
        <begin position="191"/>
        <end position="210"/>
    </location>
</feature>
<keyword evidence="3" id="KW-0472">Membrane</keyword>
<dbReference type="Gene3D" id="3.40.630.30">
    <property type="match status" value="1"/>
</dbReference>
<accession>A0A5B8NNR8</accession>
<dbReference type="EMBL" id="CP042326">
    <property type="protein sequence ID" value="QDZ39829.1"/>
    <property type="molecule type" value="Genomic_DNA"/>
</dbReference>
<dbReference type="SUPFAM" id="SSF55729">
    <property type="entry name" value="Acyl-CoA N-acyltransferases (Nat)"/>
    <property type="match status" value="1"/>
</dbReference>
<keyword evidence="2" id="KW-0012">Acyltransferase</keyword>
<evidence type="ECO:0000313" key="6">
    <source>
        <dbReference type="Proteomes" id="UP000318453"/>
    </source>
</evidence>
<gene>
    <name evidence="5" type="ORF">FRE64_07665</name>
</gene>
<reference evidence="5" key="1">
    <citation type="submission" date="2019-08" db="EMBL/GenBank/DDBJ databases">
        <title>Carotenoids and Carotenoid Binding Proteins in the Halophilic Cyanobacterium Euhalothece sp. ZM00.</title>
        <authorList>
            <person name="Cho S.M."/>
            <person name="Song J.Y."/>
            <person name="Park Y.-I."/>
        </authorList>
    </citation>
    <scope>NUCLEOTIDE SEQUENCE [LARGE SCALE GENOMIC DNA]</scope>
    <source>
        <strain evidence="5">Z-M001</strain>
    </source>
</reference>
<evidence type="ECO:0000313" key="5">
    <source>
        <dbReference type="EMBL" id="QDZ39829.1"/>
    </source>
</evidence>
<name>A0A5B8NNR8_9CHRO</name>
<dbReference type="PROSITE" id="PS51186">
    <property type="entry name" value="GNAT"/>
    <property type="match status" value="1"/>
</dbReference>
<proteinExistence type="predicted"/>
<sequence length="213" mass="25107">MNIVIRPSNENDIKEIIELQSQSLFQLSSKYYNQKQKQAIINSQKRARSLLYHQEKIYVAEIDGEKIIGFACFIYKHNKLGQIGGIYVHPDYFRKGVGTKLIEKIEEIARQYNVVILEVFSSLDAVVFYRKKGYTSVRRVNFVIEFTFTNMPTQFLYKKLKPISQNEADEIKKLLNYEIKQHQKSNHLIQFILYFIIFFLIGFFIAIAIMSQL</sequence>
<dbReference type="KEGG" id="enn:FRE64_07665"/>
<keyword evidence="3" id="KW-1133">Transmembrane helix</keyword>
<keyword evidence="3" id="KW-0812">Transmembrane</keyword>
<dbReference type="InterPro" id="IPR050680">
    <property type="entry name" value="YpeA/RimI_acetyltransf"/>
</dbReference>
<evidence type="ECO:0000256" key="1">
    <source>
        <dbReference type="ARBA" id="ARBA00022679"/>
    </source>
</evidence>
<dbReference type="InterPro" id="IPR016181">
    <property type="entry name" value="Acyl_CoA_acyltransferase"/>
</dbReference>
<dbReference type="GO" id="GO:0016747">
    <property type="term" value="F:acyltransferase activity, transferring groups other than amino-acyl groups"/>
    <property type="evidence" value="ECO:0007669"/>
    <property type="project" value="InterPro"/>
</dbReference>
<dbReference type="PANTHER" id="PTHR43420:SF47">
    <property type="entry name" value="N-ACETYLTRANSFERASE DOMAIN-CONTAINING PROTEIN"/>
    <property type="match status" value="1"/>
</dbReference>
<evidence type="ECO:0000256" key="2">
    <source>
        <dbReference type="ARBA" id="ARBA00023315"/>
    </source>
</evidence>
<dbReference type="CDD" id="cd04301">
    <property type="entry name" value="NAT_SF"/>
    <property type="match status" value="1"/>
</dbReference>
<dbReference type="OrthoDB" id="424368at2"/>
<feature type="domain" description="N-acetyltransferase" evidence="4">
    <location>
        <begin position="3"/>
        <end position="162"/>
    </location>
</feature>
<evidence type="ECO:0000259" key="4">
    <source>
        <dbReference type="PROSITE" id="PS51186"/>
    </source>
</evidence>
<dbReference type="RefSeq" id="WP_146295426.1">
    <property type="nucleotide sequence ID" value="NZ_CP042326.1"/>
</dbReference>
<keyword evidence="1 5" id="KW-0808">Transferase</keyword>
<dbReference type="AlphaFoldDB" id="A0A5B8NNR8"/>
<dbReference type="Pfam" id="PF00583">
    <property type="entry name" value="Acetyltransf_1"/>
    <property type="match status" value="1"/>
</dbReference>
<protein>
    <submittedName>
        <fullName evidence="5">GNAT family N-acetyltransferase</fullName>
    </submittedName>
</protein>